<protein>
    <submittedName>
        <fullName evidence="1">Uncharacterized protein</fullName>
    </submittedName>
</protein>
<dbReference type="EMBL" id="MF351863">
    <property type="protein sequence ID" value="ASR76097.1"/>
    <property type="molecule type" value="Genomic_DNA"/>
</dbReference>
<name>A0A222YVJ2_9CAUD</name>
<accession>A0A222YVJ2</accession>
<reference evidence="1 2" key="1">
    <citation type="submission" date="2017-06" db="EMBL/GenBank/DDBJ databases">
        <authorList>
            <person name="Kim H.J."/>
            <person name="Triplett B.A."/>
        </authorList>
    </citation>
    <scope>NUCLEOTIDE SEQUENCE [LARGE SCALE GENOMIC DNA]</scope>
</reference>
<evidence type="ECO:0000313" key="1">
    <source>
        <dbReference type="EMBL" id="ASR76097.1"/>
    </source>
</evidence>
<keyword evidence="2" id="KW-1185">Reference proteome</keyword>
<dbReference type="GeneID" id="54981382"/>
<dbReference type="Proteomes" id="UP000221247">
    <property type="component" value="Segment"/>
</dbReference>
<organism evidence="1 2">
    <name type="scientific">Synechococcus phage Bellamy</name>
    <dbReference type="NCBI Taxonomy" id="2023996"/>
    <lineage>
        <taxon>Viruses</taxon>
        <taxon>Duplodnaviria</taxon>
        <taxon>Heunggongvirae</taxon>
        <taxon>Uroviricota</taxon>
        <taxon>Caudoviricetes</taxon>
        <taxon>Pantevenvirales</taxon>
        <taxon>Kyanoviridae</taxon>
        <taxon>Bellamyvirus</taxon>
        <taxon>Bellamyvirus bellamy</taxon>
    </lineage>
</organism>
<proteinExistence type="predicted"/>
<evidence type="ECO:0000313" key="2">
    <source>
        <dbReference type="Proteomes" id="UP000221247"/>
    </source>
</evidence>
<gene>
    <name evidence="1" type="primary">52</name>
    <name evidence="1" type="ORF">PBI_BELLAMY_52</name>
</gene>
<dbReference type="KEGG" id="vg:54981382"/>
<dbReference type="RefSeq" id="YP_009791209.1">
    <property type="nucleotide sequence ID" value="NC_047838.1"/>
</dbReference>
<sequence>MAVTQATTLADFTSGIGTAGAILQVDNADQRVGIGTTDPQATLQVGIAITMDGTAGVITATKFVGEGSQLTGVSGLGTALSNTTTNPLSKIFFVNQTLDITSETTVTAPDSASQSVDGFNVAYTNFQDVSCDDGIDLIIADGSDLVLDVLQLR</sequence>